<dbReference type="InterPro" id="IPR037143">
    <property type="entry name" value="4-PPantetheinyl_Trfase_dom_sf"/>
</dbReference>
<dbReference type="PANTHER" id="PTHR12215:SF10">
    <property type="entry name" value="L-AMINOADIPATE-SEMIALDEHYDE DEHYDROGENASE-PHOSPHOPANTETHEINYL TRANSFERASE"/>
    <property type="match status" value="1"/>
</dbReference>
<evidence type="ECO:0000259" key="3">
    <source>
        <dbReference type="Pfam" id="PF01648"/>
    </source>
</evidence>
<feature type="domain" description="4'-phosphopantetheinyl transferase N-terminal" evidence="4">
    <location>
        <begin position="45"/>
        <end position="127"/>
    </location>
</feature>
<evidence type="ECO:0000313" key="5">
    <source>
        <dbReference type="EMBL" id="MFD0766984.1"/>
    </source>
</evidence>
<dbReference type="InterPro" id="IPR008278">
    <property type="entry name" value="4-PPantetheinyl_Trfase_dom"/>
</dbReference>
<dbReference type="Gene3D" id="3.90.470.20">
    <property type="entry name" value="4'-phosphopantetheinyl transferase domain"/>
    <property type="match status" value="2"/>
</dbReference>
<dbReference type="Proteomes" id="UP001597073">
    <property type="component" value="Unassembled WGS sequence"/>
</dbReference>
<comment type="similarity">
    <text evidence="1">Belongs to the P-Pant transferase superfamily. Gsp/Sfp/HetI/AcpT family.</text>
</comment>
<evidence type="ECO:0000256" key="2">
    <source>
        <dbReference type="ARBA" id="ARBA00022679"/>
    </source>
</evidence>
<dbReference type="RefSeq" id="WP_377145384.1">
    <property type="nucleotide sequence ID" value="NZ_JBHTIA010000013.1"/>
</dbReference>
<dbReference type="EMBL" id="JBHTIA010000013">
    <property type="protein sequence ID" value="MFD0766984.1"/>
    <property type="molecule type" value="Genomic_DNA"/>
</dbReference>
<dbReference type="Pfam" id="PF22624">
    <property type="entry name" value="AASDHPPT_N"/>
    <property type="match status" value="1"/>
</dbReference>
<protein>
    <submittedName>
        <fullName evidence="5">4'-phosphopantetheinyl transferase family protein</fullName>
    </submittedName>
</protein>
<evidence type="ECO:0000256" key="1">
    <source>
        <dbReference type="ARBA" id="ARBA00010990"/>
    </source>
</evidence>
<dbReference type="SUPFAM" id="SSF56214">
    <property type="entry name" value="4'-phosphopantetheinyl transferase"/>
    <property type="match status" value="2"/>
</dbReference>
<dbReference type="InterPro" id="IPR050559">
    <property type="entry name" value="P-Pant_transferase_sf"/>
</dbReference>
<dbReference type="InterPro" id="IPR055066">
    <property type="entry name" value="AASDHPPT_N"/>
</dbReference>
<keyword evidence="2 5" id="KW-0808">Transferase</keyword>
<dbReference type="Pfam" id="PF01648">
    <property type="entry name" value="ACPS"/>
    <property type="match status" value="1"/>
</dbReference>
<sequence>MGTVTNRFLEGVSWEGTTDALAISGAEVHIFRINISQSINRLAYFETLLSSDEKLRAGKYRQQKDTHRFIVSRGAQRIILGRYLNHPPAELEFVLGDNKKPYLMSRTGEAIRYNLSHSGDWIVLAAAAMPVGADVEQIDHAFPFQDILADNFSGEEAKFIGTSPERFFMLWTRKEAILKATGQGLGDHLSLTPAIDGQHSLDASLTGAQKNWQLNSFELADGYIATIVVEGDGQRFMFFEADL</sequence>
<organism evidence="5 6">
    <name type="scientific">Mucilaginibacter lutimaris</name>
    <dbReference type="NCBI Taxonomy" id="931629"/>
    <lineage>
        <taxon>Bacteria</taxon>
        <taxon>Pseudomonadati</taxon>
        <taxon>Bacteroidota</taxon>
        <taxon>Sphingobacteriia</taxon>
        <taxon>Sphingobacteriales</taxon>
        <taxon>Sphingobacteriaceae</taxon>
        <taxon>Mucilaginibacter</taxon>
    </lineage>
</organism>
<reference evidence="6" key="1">
    <citation type="journal article" date="2019" name="Int. J. Syst. Evol. Microbiol.">
        <title>The Global Catalogue of Microorganisms (GCM) 10K type strain sequencing project: providing services to taxonomists for standard genome sequencing and annotation.</title>
        <authorList>
            <consortium name="The Broad Institute Genomics Platform"/>
            <consortium name="The Broad Institute Genome Sequencing Center for Infectious Disease"/>
            <person name="Wu L."/>
            <person name="Ma J."/>
        </authorList>
    </citation>
    <scope>NUCLEOTIDE SEQUENCE [LARGE SCALE GENOMIC DNA]</scope>
    <source>
        <strain evidence="6">CCUG 60742</strain>
    </source>
</reference>
<feature type="domain" description="4'-phosphopantetheinyl transferase" evidence="3">
    <location>
        <begin position="130"/>
        <end position="227"/>
    </location>
</feature>
<keyword evidence="6" id="KW-1185">Reference proteome</keyword>
<accession>A0ABW2ZL99</accession>
<comment type="caution">
    <text evidence="5">The sequence shown here is derived from an EMBL/GenBank/DDBJ whole genome shotgun (WGS) entry which is preliminary data.</text>
</comment>
<proteinExistence type="inferred from homology"/>
<dbReference type="PANTHER" id="PTHR12215">
    <property type="entry name" value="PHOSPHOPANTETHEINE TRANSFERASE"/>
    <property type="match status" value="1"/>
</dbReference>
<name>A0ABW2ZL99_9SPHI</name>
<evidence type="ECO:0000313" key="6">
    <source>
        <dbReference type="Proteomes" id="UP001597073"/>
    </source>
</evidence>
<gene>
    <name evidence="5" type="ORF">ACFQZI_19150</name>
</gene>
<dbReference type="GO" id="GO:0016740">
    <property type="term" value="F:transferase activity"/>
    <property type="evidence" value="ECO:0007669"/>
    <property type="project" value="UniProtKB-KW"/>
</dbReference>
<evidence type="ECO:0000259" key="4">
    <source>
        <dbReference type="Pfam" id="PF22624"/>
    </source>
</evidence>